<reference evidence="3 4" key="1">
    <citation type="submission" date="2020-08" db="EMBL/GenBank/DDBJ databases">
        <title>Genomic Encyclopedia of Type Strains, Phase IV (KMG-IV): sequencing the most valuable type-strain genomes for metagenomic binning, comparative biology and taxonomic classification.</title>
        <authorList>
            <person name="Goeker M."/>
        </authorList>
    </citation>
    <scope>NUCLEOTIDE SEQUENCE [LARGE SCALE GENOMIC DNA]</scope>
    <source>
        <strain evidence="3 4">DSM 23447</strain>
    </source>
</reference>
<accession>A0A7W6IKQ1</accession>
<dbReference type="Gene3D" id="3.30.70.100">
    <property type="match status" value="1"/>
</dbReference>
<proteinExistence type="predicted"/>
<dbReference type="InterPro" id="IPR044662">
    <property type="entry name" value="HS1/DABB1-like"/>
</dbReference>
<dbReference type="Pfam" id="PF07876">
    <property type="entry name" value="Dabb"/>
    <property type="match status" value="1"/>
</dbReference>
<evidence type="ECO:0000256" key="1">
    <source>
        <dbReference type="ARBA" id="ARBA00011738"/>
    </source>
</evidence>
<dbReference type="PROSITE" id="PS51502">
    <property type="entry name" value="S_R_A_B_BARREL"/>
    <property type="match status" value="1"/>
</dbReference>
<dbReference type="PANTHER" id="PTHR33178:SF10">
    <property type="entry name" value="STRESS-RESPONSE A_B BARREL DOMAIN-CONTAINING PROTEIN"/>
    <property type="match status" value="1"/>
</dbReference>
<dbReference type="SUPFAM" id="SSF54909">
    <property type="entry name" value="Dimeric alpha+beta barrel"/>
    <property type="match status" value="1"/>
</dbReference>
<evidence type="ECO:0000313" key="4">
    <source>
        <dbReference type="Proteomes" id="UP000547011"/>
    </source>
</evidence>
<dbReference type="RefSeq" id="WP_183309595.1">
    <property type="nucleotide sequence ID" value="NZ_JACIEW010000001.1"/>
</dbReference>
<protein>
    <recommendedName>
        <fullName evidence="2">Stress-response A/B barrel domain-containing protein</fullName>
    </recommendedName>
</protein>
<comment type="caution">
    <text evidence="3">The sequence shown here is derived from an EMBL/GenBank/DDBJ whole genome shotgun (WGS) entry which is preliminary data.</text>
</comment>
<dbReference type="Proteomes" id="UP000547011">
    <property type="component" value="Unassembled WGS sequence"/>
</dbReference>
<dbReference type="InterPro" id="IPR013097">
    <property type="entry name" value="Dabb"/>
</dbReference>
<dbReference type="PANTHER" id="PTHR33178">
    <property type="match status" value="1"/>
</dbReference>
<organism evidence="3 4">
    <name type="scientific">Devosia subaequoris</name>
    <dbReference type="NCBI Taxonomy" id="395930"/>
    <lineage>
        <taxon>Bacteria</taxon>
        <taxon>Pseudomonadati</taxon>
        <taxon>Pseudomonadota</taxon>
        <taxon>Alphaproteobacteria</taxon>
        <taxon>Hyphomicrobiales</taxon>
        <taxon>Devosiaceae</taxon>
        <taxon>Devosia</taxon>
    </lineage>
</organism>
<dbReference type="AlphaFoldDB" id="A0A7W6IKQ1"/>
<evidence type="ECO:0000313" key="3">
    <source>
        <dbReference type="EMBL" id="MBB4050826.1"/>
    </source>
</evidence>
<name>A0A7W6IKQ1_9HYPH</name>
<gene>
    <name evidence="3" type="ORF">GGR20_000444</name>
</gene>
<evidence type="ECO:0000259" key="2">
    <source>
        <dbReference type="PROSITE" id="PS51502"/>
    </source>
</evidence>
<dbReference type="InterPro" id="IPR011008">
    <property type="entry name" value="Dimeric_a/b-barrel"/>
</dbReference>
<dbReference type="EMBL" id="JACIEW010000001">
    <property type="protein sequence ID" value="MBB4050826.1"/>
    <property type="molecule type" value="Genomic_DNA"/>
</dbReference>
<keyword evidence="4" id="KW-1185">Reference proteome</keyword>
<dbReference type="SMART" id="SM00886">
    <property type="entry name" value="Dabb"/>
    <property type="match status" value="1"/>
</dbReference>
<feature type="domain" description="Stress-response A/B barrel" evidence="2">
    <location>
        <begin position="2"/>
        <end position="100"/>
    </location>
</feature>
<sequence>MIRHIVLLRFRPEITASEKAAIYFDLESLRELIPGFLGMSFGGNASPEGLHQGYTEGFTMDFADEAARDAYLEHPAHKAAGGRMVAALEGGRDGLIVFDMVV</sequence>
<comment type="subunit">
    <text evidence="1">Homodimer.</text>
</comment>